<name>A0A921MXN8_9MICO</name>
<organism evidence="1 2">
    <name type="scientific">Brachybacterium massiliense</name>
    <dbReference type="NCBI Taxonomy" id="1755098"/>
    <lineage>
        <taxon>Bacteria</taxon>
        <taxon>Bacillati</taxon>
        <taxon>Actinomycetota</taxon>
        <taxon>Actinomycetes</taxon>
        <taxon>Micrococcales</taxon>
        <taxon>Dermabacteraceae</taxon>
        <taxon>Brachybacterium</taxon>
    </lineage>
</organism>
<accession>A0A921MXN8</accession>
<reference evidence="1" key="1">
    <citation type="journal article" date="2021" name="PeerJ">
        <title>Extensive microbial diversity within the chicken gut microbiome revealed by metagenomics and culture.</title>
        <authorList>
            <person name="Gilroy R."/>
            <person name="Ravi A."/>
            <person name="Getino M."/>
            <person name="Pursley I."/>
            <person name="Horton D.L."/>
            <person name="Alikhan N.F."/>
            <person name="Baker D."/>
            <person name="Gharbi K."/>
            <person name="Hall N."/>
            <person name="Watson M."/>
            <person name="Adriaenssens E.M."/>
            <person name="Foster-Nyarko E."/>
            <person name="Jarju S."/>
            <person name="Secka A."/>
            <person name="Antonio M."/>
            <person name="Oren A."/>
            <person name="Chaudhuri R.R."/>
            <person name="La Ragione R."/>
            <person name="Hildebrand F."/>
            <person name="Pallen M.J."/>
        </authorList>
    </citation>
    <scope>NUCLEOTIDE SEQUENCE</scope>
    <source>
        <strain evidence="1">ChiGjej5B5-22894</strain>
    </source>
</reference>
<dbReference type="AlphaFoldDB" id="A0A921MXN8"/>
<proteinExistence type="predicted"/>
<dbReference type="EMBL" id="DYUE01000232">
    <property type="protein sequence ID" value="HJG92057.1"/>
    <property type="molecule type" value="Genomic_DNA"/>
</dbReference>
<sequence>MTEVIATVQRAAQSAGRGADPGREWNPVYRVLAEQSSRSHDTGTSAGAVGLEGPGLDLVARHLRSAALLVIAVTDGERTRSLRIGLAPSTATLERADGEGPSHWCEVDLQQVPAAVTTLLEDSGIALSPAQLSVEHQRDALRLSPAQSRLAHAALLHGAPAEEVFASIPDLDEALRDALTATGPRVSLALTLHDPHRQVAEEPITWSRLWVRGRHGLYRLDQPASPALEVHPVADGDVLGSVLPVLEQGIRFAAASAASGGAR</sequence>
<dbReference type="Proteomes" id="UP000742460">
    <property type="component" value="Unassembled WGS sequence"/>
</dbReference>
<protein>
    <submittedName>
        <fullName evidence="1">Uncharacterized protein</fullName>
    </submittedName>
</protein>
<reference evidence="1" key="2">
    <citation type="submission" date="2021-09" db="EMBL/GenBank/DDBJ databases">
        <authorList>
            <person name="Gilroy R."/>
        </authorList>
    </citation>
    <scope>NUCLEOTIDE SEQUENCE</scope>
    <source>
        <strain evidence="1">ChiGjej5B5-22894</strain>
    </source>
</reference>
<gene>
    <name evidence="1" type="ORF">K8V81_10090</name>
</gene>
<comment type="caution">
    <text evidence="1">The sequence shown here is derived from an EMBL/GenBank/DDBJ whole genome shotgun (WGS) entry which is preliminary data.</text>
</comment>
<evidence type="ECO:0000313" key="2">
    <source>
        <dbReference type="Proteomes" id="UP000742460"/>
    </source>
</evidence>
<evidence type="ECO:0000313" key="1">
    <source>
        <dbReference type="EMBL" id="HJG92057.1"/>
    </source>
</evidence>